<keyword evidence="3" id="KW-1185">Reference proteome</keyword>
<dbReference type="AlphaFoldDB" id="E9SHB9"/>
<dbReference type="Proteomes" id="UP000004259">
    <property type="component" value="Unassembled WGS sequence"/>
</dbReference>
<proteinExistence type="predicted"/>
<accession>E9SHB9</accession>
<gene>
    <name evidence="2" type="ORF">CUS_7647</name>
</gene>
<feature type="domain" description="DUF6487" evidence="1">
    <location>
        <begin position="3"/>
        <end position="78"/>
    </location>
</feature>
<dbReference type="RefSeq" id="WP_002852879.1">
    <property type="nucleotide sequence ID" value="NZ_ADKM02000130.1"/>
</dbReference>
<dbReference type="EMBL" id="ADKM02000130">
    <property type="protein sequence ID" value="EGC01385.1"/>
    <property type="molecule type" value="Genomic_DNA"/>
</dbReference>
<reference evidence="2 3" key="1">
    <citation type="submission" date="2011-02" db="EMBL/GenBank/DDBJ databases">
        <authorList>
            <person name="Nelson K.E."/>
            <person name="Sutton G."/>
            <person name="Torralba M."/>
            <person name="Durkin S."/>
            <person name="Harkins D."/>
            <person name="Montgomery R."/>
            <person name="Ziemer C."/>
            <person name="Klaassens E."/>
            <person name="Ocuiv P."/>
            <person name="Morrison M."/>
        </authorList>
    </citation>
    <scope>NUCLEOTIDE SEQUENCE [LARGE SCALE GENOMIC DNA]</scope>
    <source>
        <strain evidence="2 3">8</strain>
    </source>
</reference>
<dbReference type="OrthoDB" id="384892at2"/>
<dbReference type="Pfam" id="PF20097">
    <property type="entry name" value="DUF6487"/>
    <property type="match status" value="1"/>
</dbReference>
<evidence type="ECO:0000313" key="3">
    <source>
        <dbReference type="Proteomes" id="UP000004259"/>
    </source>
</evidence>
<dbReference type="InterPro" id="IPR045504">
    <property type="entry name" value="DUF6487"/>
</dbReference>
<protein>
    <recommendedName>
        <fullName evidence="1">DUF6487 domain-containing protein</fullName>
    </recommendedName>
</protein>
<dbReference type="STRING" id="246199.CUS_7647"/>
<organism evidence="2 3">
    <name type="scientific">Ruminococcus albus 8</name>
    <dbReference type="NCBI Taxonomy" id="246199"/>
    <lineage>
        <taxon>Bacteria</taxon>
        <taxon>Bacillati</taxon>
        <taxon>Bacillota</taxon>
        <taxon>Clostridia</taxon>
        <taxon>Eubacteriales</taxon>
        <taxon>Oscillospiraceae</taxon>
        <taxon>Ruminococcus</taxon>
    </lineage>
</organism>
<evidence type="ECO:0000259" key="1">
    <source>
        <dbReference type="Pfam" id="PF20097"/>
    </source>
</evidence>
<evidence type="ECO:0000313" key="2">
    <source>
        <dbReference type="EMBL" id="EGC01385.1"/>
    </source>
</evidence>
<comment type="caution">
    <text evidence="2">The sequence shown here is derived from an EMBL/GenBank/DDBJ whole genome shotgun (WGS) entry which is preliminary data.</text>
</comment>
<sequence>MDCPKCGDGMTAGVLMGGRDGIYWFSKEYRKKHAFAPVTKKAKEEAGMFAIRSGDGIFTPNEDFYVCKKCGLMTAELPNIKEAAESE</sequence>
<name>E9SHB9_RUMAL</name>